<comment type="caution">
    <text evidence="1">The sequence shown here is derived from an EMBL/GenBank/DDBJ whole genome shotgun (WGS) entry which is preliminary data.</text>
</comment>
<reference evidence="2" key="1">
    <citation type="journal article" date="2019" name="Int. J. Syst. Evol. Microbiol.">
        <title>The Global Catalogue of Microorganisms (GCM) 10K type strain sequencing project: providing services to taxonomists for standard genome sequencing and annotation.</title>
        <authorList>
            <consortium name="The Broad Institute Genomics Platform"/>
            <consortium name="The Broad Institute Genome Sequencing Center for Infectious Disease"/>
            <person name="Wu L."/>
            <person name="Ma J."/>
        </authorList>
    </citation>
    <scope>NUCLEOTIDE SEQUENCE [LARGE SCALE GENOMIC DNA]</scope>
    <source>
        <strain evidence="2">JCM 18715</strain>
    </source>
</reference>
<gene>
    <name evidence="1" type="ORF">GCM10025770_13070</name>
</gene>
<sequence>MEAPAMLICPHCGQTRALHAPDGLTGGLTLYVACPACPGHYDAAAMQRAAMRGTMHATRTHNGSNATWLNAC</sequence>
<organism evidence="1 2">
    <name type="scientific">Viridibacterium curvum</name>
    <dbReference type="NCBI Taxonomy" id="1101404"/>
    <lineage>
        <taxon>Bacteria</taxon>
        <taxon>Pseudomonadati</taxon>
        <taxon>Pseudomonadota</taxon>
        <taxon>Betaproteobacteria</taxon>
        <taxon>Rhodocyclales</taxon>
        <taxon>Rhodocyclaceae</taxon>
        <taxon>Viridibacterium</taxon>
    </lineage>
</organism>
<keyword evidence="2" id="KW-1185">Reference proteome</keyword>
<evidence type="ECO:0000313" key="1">
    <source>
        <dbReference type="EMBL" id="GAA5162422.1"/>
    </source>
</evidence>
<protein>
    <recommendedName>
        <fullName evidence="3">Transcription factor zinc-finger domain-containing protein</fullName>
    </recommendedName>
</protein>
<name>A0ABP9QIA7_9RHOO</name>
<dbReference type="RefSeq" id="WP_345532076.1">
    <property type="nucleotide sequence ID" value="NZ_BAABLD010000007.1"/>
</dbReference>
<evidence type="ECO:0008006" key="3">
    <source>
        <dbReference type="Google" id="ProtNLM"/>
    </source>
</evidence>
<proteinExistence type="predicted"/>
<dbReference type="EMBL" id="BAABLD010000007">
    <property type="protein sequence ID" value="GAA5162422.1"/>
    <property type="molecule type" value="Genomic_DNA"/>
</dbReference>
<accession>A0ABP9QIA7</accession>
<evidence type="ECO:0000313" key="2">
    <source>
        <dbReference type="Proteomes" id="UP001500547"/>
    </source>
</evidence>
<dbReference type="Proteomes" id="UP001500547">
    <property type="component" value="Unassembled WGS sequence"/>
</dbReference>